<name>A0AAV2BCD2_9ARAC</name>
<evidence type="ECO:0008006" key="14">
    <source>
        <dbReference type="Google" id="ProtNLM"/>
    </source>
</evidence>
<dbReference type="InterPro" id="IPR050196">
    <property type="entry name" value="Cytochrome_P450_Monoox"/>
</dbReference>
<keyword evidence="9 10" id="KW-0479">Metal-binding</keyword>
<proteinExistence type="inferred from homology"/>
<evidence type="ECO:0000256" key="9">
    <source>
        <dbReference type="PIRSR" id="PIRSR602401-1"/>
    </source>
</evidence>
<keyword evidence="11" id="KW-1133">Transmembrane helix</keyword>
<keyword evidence="10" id="KW-0560">Oxidoreductase</keyword>
<evidence type="ECO:0000256" key="6">
    <source>
        <dbReference type="ARBA" id="ARBA00023004"/>
    </source>
</evidence>
<dbReference type="CDD" id="cd20628">
    <property type="entry name" value="CYP4"/>
    <property type="match status" value="1"/>
</dbReference>
<protein>
    <recommendedName>
        <fullName evidence="14">Cytochrome P450</fullName>
    </recommendedName>
</protein>
<evidence type="ECO:0000256" key="3">
    <source>
        <dbReference type="ARBA" id="ARBA00010617"/>
    </source>
</evidence>
<dbReference type="SUPFAM" id="SSF48264">
    <property type="entry name" value="Cytochrome P450"/>
    <property type="match status" value="1"/>
</dbReference>
<keyword evidence="13" id="KW-1185">Reference proteome</keyword>
<dbReference type="InterPro" id="IPR002401">
    <property type="entry name" value="Cyt_P450_E_grp-I"/>
</dbReference>
<dbReference type="PANTHER" id="PTHR24291:SF189">
    <property type="entry name" value="CYTOCHROME P450 4C3-RELATED"/>
    <property type="match status" value="1"/>
</dbReference>
<evidence type="ECO:0000256" key="4">
    <source>
        <dbReference type="ARBA" id="ARBA00022617"/>
    </source>
</evidence>
<dbReference type="PANTHER" id="PTHR24291">
    <property type="entry name" value="CYTOCHROME P450 FAMILY 4"/>
    <property type="match status" value="1"/>
</dbReference>
<evidence type="ECO:0000313" key="12">
    <source>
        <dbReference type="EMBL" id="CAL1293279.1"/>
    </source>
</evidence>
<dbReference type="EMBL" id="CAXIEN010000323">
    <property type="protein sequence ID" value="CAL1293279.1"/>
    <property type="molecule type" value="Genomic_DNA"/>
</dbReference>
<keyword evidence="6 9" id="KW-0408">Iron</keyword>
<evidence type="ECO:0000256" key="8">
    <source>
        <dbReference type="ARBA" id="ARBA00023136"/>
    </source>
</evidence>
<dbReference type="GO" id="GO:0005506">
    <property type="term" value="F:iron ion binding"/>
    <property type="evidence" value="ECO:0007669"/>
    <property type="project" value="InterPro"/>
</dbReference>
<keyword evidence="8 11" id="KW-0472">Membrane</keyword>
<dbReference type="PRINTS" id="PR00463">
    <property type="entry name" value="EP450I"/>
</dbReference>
<evidence type="ECO:0000256" key="11">
    <source>
        <dbReference type="SAM" id="Phobius"/>
    </source>
</evidence>
<sequence>MMKHIETVKEYMDWYGFQKILSISLIICIVYKFLIYTKDFLPKFSIFETCSLPSIKGNAPLFYISTIFSLYKQSTPNLPAMCLALQALFGFCQVYGKNGLFTFKLLFKPVVVFFKPETVEAILSSSEHIEKSREYRLLRPWIGTGLITSPTTKWHKHRKLVTPTFHFSILDNFIPVFQKQADALISKILSHMQEPWIDIVPLMSLCTLDIICETAMGVSMNFLSGENCDYSDAMHEIEKAVMYRTLCPWLYPDIIFYSTPMGRQFKANLQLVHGLNKKVLKQKIELTKCIRTDASAKDTENQTVEAKVRKPFLELLLEYHLKDPSFTEQDIKEHVDTIMFGGHETTATVMSWVLYCLGIYAEAQQEVHEELDIIFENERNEYISRAVLAKMKYLECVIKETLRLYPVVPFITRENNRPFKVLDQDVSQGSMCFVFISALHRDPVSFPDPEKFDPNRFLAENSTGRHPYAYTPFSAGPRNCVGQKFGMMEAKTILACVLRRFRVISLDPRDKVLTYANIIIRNVHPLRLRFVPR</sequence>
<dbReference type="Pfam" id="PF00067">
    <property type="entry name" value="p450"/>
    <property type="match status" value="1"/>
</dbReference>
<dbReference type="Gene3D" id="1.10.630.10">
    <property type="entry name" value="Cytochrome P450"/>
    <property type="match status" value="1"/>
</dbReference>
<comment type="subcellular location">
    <subcellularLocation>
        <location evidence="2">Endoplasmic reticulum membrane</location>
    </subcellularLocation>
</comment>
<evidence type="ECO:0000256" key="2">
    <source>
        <dbReference type="ARBA" id="ARBA00004586"/>
    </source>
</evidence>
<dbReference type="PROSITE" id="PS00086">
    <property type="entry name" value="CYTOCHROME_P450"/>
    <property type="match status" value="1"/>
</dbReference>
<dbReference type="InterPro" id="IPR001128">
    <property type="entry name" value="Cyt_P450"/>
</dbReference>
<reference evidence="12 13" key="1">
    <citation type="submission" date="2024-04" db="EMBL/GenBank/DDBJ databases">
        <authorList>
            <person name="Rising A."/>
            <person name="Reimegard J."/>
            <person name="Sonavane S."/>
            <person name="Akerstrom W."/>
            <person name="Nylinder S."/>
            <person name="Hedman E."/>
            <person name="Kallberg Y."/>
        </authorList>
    </citation>
    <scope>NUCLEOTIDE SEQUENCE [LARGE SCALE GENOMIC DNA]</scope>
</reference>
<gene>
    <name evidence="12" type="ORF">LARSCL_LOCUS18113</name>
</gene>
<dbReference type="InterPro" id="IPR017972">
    <property type="entry name" value="Cyt_P450_CS"/>
</dbReference>
<dbReference type="AlphaFoldDB" id="A0AAV2BCD2"/>
<evidence type="ECO:0000256" key="1">
    <source>
        <dbReference type="ARBA" id="ARBA00001971"/>
    </source>
</evidence>
<keyword evidence="4 9" id="KW-0349">Heme</keyword>
<dbReference type="GO" id="GO:0020037">
    <property type="term" value="F:heme binding"/>
    <property type="evidence" value="ECO:0007669"/>
    <property type="project" value="InterPro"/>
</dbReference>
<keyword evidence="11" id="KW-0812">Transmembrane</keyword>
<feature type="binding site" description="axial binding residue" evidence="9">
    <location>
        <position position="480"/>
    </location>
    <ligand>
        <name>heme</name>
        <dbReference type="ChEBI" id="CHEBI:30413"/>
    </ligand>
    <ligandPart>
        <name>Fe</name>
        <dbReference type="ChEBI" id="CHEBI:18248"/>
    </ligandPart>
</feature>
<comment type="similarity">
    <text evidence="3 10">Belongs to the cytochrome P450 family.</text>
</comment>
<keyword evidence="5" id="KW-0256">Endoplasmic reticulum</keyword>
<dbReference type="GO" id="GO:0005789">
    <property type="term" value="C:endoplasmic reticulum membrane"/>
    <property type="evidence" value="ECO:0007669"/>
    <property type="project" value="UniProtKB-SubCell"/>
</dbReference>
<comment type="cofactor">
    <cofactor evidence="1 9">
        <name>heme</name>
        <dbReference type="ChEBI" id="CHEBI:30413"/>
    </cofactor>
</comment>
<comment type="caution">
    <text evidence="12">The sequence shown here is derived from an EMBL/GenBank/DDBJ whole genome shotgun (WGS) entry which is preliminary data.</text>
</comment>
<dbReference type="Proteomes" id="UP001497382">
    <property type="component" value="Unassembled WGS sequence"/>
</dbReference>
<dbReference type="GO" id="GO:0004497">
    <property type="term" value="F:monooxygenase activity"/>
    <property type="evidence" value="ECO:0007669"/>
    <property type="project" value="UniProtKB-KW"/>
</dbReference>
<feature type="transmembrane region" description="Helical" evidence="11">
    <location>
        <begin position="20"/>
        <end position="37"/>
    </location>
</feature>
<evidence type="ECO:0000256" key="5">
    <source>
        <dbReference type="ARBA" id="ARBA00022824"/>
    </source>
</evidence>
<evidence type="ECO:0000256" key="10">
    <source>
        <dbReference type="RuleBase" id="RU000461"/>
    </source>
</evidence>
<organism evidence="12 13">
    <name type="scientific">Larinioides sclopetarius</name>
    <dbReference type="NCBI Taxonomy" id="280406"/>
    <lineage>
        <taxon>Eukaryota</taxon>
        <taxon>Metazoa</taxon>
        <taxon>Ecdysozoa</taxon>
        <taxon>Arthropoda</taxon>
        <taxon>Chelicerata</taxon>
        <taxon>Arachnida</taxon>
        <taxon>Araneae</taxon>
        <taxon>Araneomorphae</taxon>
        <taxon>Entelegynae</taxon>
        <taxon>Araneoidea</taxon>
        <taxon>Araneidae</taxon>
        <taxon>Larinioides</taxon>
    </lineage>
</organism>
<dbReference type="InterPro" id="IPR036396">
    <property type="entry name" value="Cyt_P450_sf"/>
</dbReference>
<keyword evidence="7 10" id="KW-0503">Monooxygenase</keyword>
<dbReference type="PRINTS" id="PR00385">
    <property type="entry name" value="P450"/>
</dbReference>
<dbReference type="GO" id="GO:0016705">
    <property type="term" value="F:oxidoreductase activity, acting on paired donors, with incorporation or reduction of molecular oxygen"/>
    <property type="evidence" value="ECO:0007669"/>
    <property type="project" value="InterPro"/>
</dbReference>
<evidence type="ECO:0000256" key="7">
    <source>
        <dbReference type="ARBA" id="ARBA00023033"/>
    </source>
</evidence>
<evidence type="ECO:0000313" key="13">
    <source>
        <dbReference type="Proteomes" id="UP001497382"/>
    </source>
</evidence>
<accession>A0AAV2BCD2</accession>